<gene>
    <name evidence="3" type="ORF">AAFH49_05990</name>
</gene>
<dbReference type="EMBL" id="JBCEVZ010000009">
    <property type="protein sequence ID" value="MEL5993751.1"/>
    <property type="molecule type" value="Genomic_DNA"/>
</dbReference>
<comment type="caution">
    <text evidence="3">The sequence shown here is derived from an EMBL/GenBank/DDBJ whole genome shotgun (WGS) entry which is preliminary data.</text>
</comment>
<sequence>MKKTLTVFLLPLALLGCSKKAADPNPTTDPNPSDTHTRVRVTGTDLTGMGAYIKSSFKMDYRSSYPYESTPVDNSITTPDYSFTYDMGVREKKDFVAAEIGFRTVDIYNTARPRPTTHLKVEILVNGKVVQETELNSSLTGRNVRFNPKYLQANLICKLDSI</sequence>
<dbReference type="PROSITE" id="PS51257">
    <property type="entry name" value="PROKAR_LIPOPROTEIN"/>
    <property type="match status" value="1"/>
</dbReference>
<feature type="compositionally biased region" description="Low complexity" evidence="1">
    <location>
        <begin position="23"/>
        <end position="32"/>
    </location>
</feature>
<evidence type="ECO:0000256" key="1">
    <source>
        <dbReference type="SAM" id="MobiDB-lite"/>
    </source>
</evidence>
<dbReference type="RefSeq" id="WP_342296596.1">
    <property type="nucleotide sequence ID" value="NZ_JBCEVZ010000009.1"/>
</dbReference>
<feature type="signal peptide" evidence="2">
    <location>
        <begin position="1"/>
        <end position="21"/>
    </location>
</feature>
<evidence type="ECO:0000313" key="3">
    <source>
        <dbReference type="EMBL" id="MEL5993751.1"/>
    </source>
</evidence>
<protein>
    <recommendedName>
        <fullName evidence="5">Lipoprotein</fullName>
    </recommendedName>
</protein>
<evidence type="ECO:0000313" key="4">
    <source>
        <dbReference type="Proteomes" id="UP001479606"/>
    </source>
</evidence>
<name>A0ABU9LT03_9BACT</name>
<proteinExistence type="predicted"/>
<accession>A0ABU9LT03</accession>
<dbReference type="Proteomes" id="UP001479606">
    <property type="component" value="Unassembled WGS sequence"/>
</dbReference>
<feature type="chain" id="PRO_5045727547" description="Lipoprotein" evidence="2">
    <location>
        <begin position="22"/>
        <end position="162"/>
    </location>
</feature>
<keyword evidence="4" id="KW-1185">Reference proteome</keyword>
<evidence type="ECO:0000256" key="2">
    <source>
        <dbReference type="SAM" id="SignalP"/>
    </source>
</evidence>
<organism evidence="3 4">
    <name type="scientific">Hymenobacter segetis</name>
    <dbReference type="NCBI Taxonomy" id="2025509"/>
    <lineage>
        <taxon>Bacteria</taxon>
        <taxon>Pseudomonadati</taxon>
        <taxon>Bacteroidota</taxon>
        <taxon>Cytophagia</taxon>
        <taxon>Cytophagales</taxon>
        <taxon>Hymenobacteraceae</taxon>
        <taxon>Hymenobacter</taxon>
    </lineage>
</organism>
<reference evidence="3 4" key="1">
    <citation type="journal article" date="2018" name="Arch. Microbiol.">
        <title>Hymenobacter segetis sp. nov., isolated from soil.</title>
        <authorList>
            <person name="Ten L.N."/>
            <person name="Lim S.J."/>
            <person name="Kim B.O."/>
            <person name="Kang I.K."/>
            <person name="Jung H.Y."/>
        </authorList>
    </citation>
    <scope>NUCLEOTIDE SEQUENCE [LARGE SCALE GENOMIC DNA]</scope>
    <source>
        <strain evidence="3 4">S7-3-11</strain>
    </source>
</reference>
<keyword evidence="2" id="KW-0732">Signal</keyword>
<feature type="region of interest" description="Disordered" evidence="1">
    <location>
        <begin position="20"/>
        <end position="39"/>
    </location>
</feature>
<evidence type="ECO:0008006" key="5">
    <source>
        <dbReference type="Google" id="ProtNLM"/>
    </source>
</evidence>